<keyword evidence="1" id="KW-0175">Coiled coil</keyword>
<feature type="region of interest" description="Disordered" evidence="2">
    <location>
        <begin position="101"/>
        <end position="123"/>
    </location>
</feature>
<feature type="coiled-coil region" evidence="1">
    <location>
        <begin position="36"/>
        <end position="70"/>
    </location>
</feature>
<proteinExistence type="predicted"/>
<reference evidence="3 4" key="1">
    <citation type="submission" date="2024-04" db="EMBL/GenBank/DDBJ databases">
        <authorList>
            <person name="Fracassetti M."/>
        </authorList>
    </citation>
    <scope>NUCLEOTIDE SEQUENCE [LARGE SCALE GENOMIC DNA]</scope>
</reference>
<feature type="compositionally biased region" description="Polar residues" evidence="2">
    <location>
        <begin position="18"/>
        <end position="27"/>
    </location>
</feature>
<protein>
    <submittedName>
        <fullName evidence="3">Uncharacterized protein</fullName>
    </submittedName>
</protein>
<accession>A0AAV2E4H2</accession>
<dbReference type="AlphaFoldDB" id="A0AAV2E4H2"/>
<feature type="region of interest" description="Disordered" evidence="2">
    <location>
        <begin position="1"/>
        <end position="27"/>
    </location>
</feature>
<sequence length="135" mass="15470">MKQKLINPWPRSEPQGPETRSQTKAHNSLISEPAASAAMEARVEQLEALLRQEMQTNAKVRQELRQENQEYFAVLNSRPDQLFAQMQDEEPRRQVLNKVLRNGRPDGQPQGNPRSKSIFRDSLAKKTRPLGAIKI</sequence>
<evidence type="ECO:0000313" key="4">
    <source>
        <dbReference type="Proteomes" id="UP001497516"/>
    </source>
</evidence>
<evidence type="ECO:0000313" key="3">
    <source>
        <dbReference type="EMBL" id="CAL1380543.1"/>
    </source>
</evidence>
<keyword evidence="4" id="KW-1185">Reference proteome</keyword>
<organism evidence="3 4">
    <name type="scientific">Linum trigynum</name>
    <dbReference type="NCBI Taxonomy" id="586398"/>
    <lineage>
        <taxon>Eukaryota</taxon>
        <taxon>Viridiplantae</taxon>
        <taxon>Streptophyta</taxon>
        <taxon>Embryophyta</taxon>
        <taxon>Tracheophyta</taxon>
        <taxon>Spermatophyta</taxon>
        <taxon>Magnoliopsida</taxon>
        <taxon>eudicotyledons</taxon>
        <taxon>Gunneridae</taxon>
        <taxon>Pentapetalae</taxon>
        <taxon>rosids</taxon>
        <taxon>fabids</taxon>
        <taxon>Malpighiales</taxon>
        <taxon>Linaceae</taxon>
        <taxon>Linum</taxon>
    </lineage>
</organism>
<evidence type="ECO:0000256" key="1">
    <source>
        <dbReference type="SAM" id="Coils"/>
    </source>
</evidence>
<name>A0AAV2E4H2_9ROSI</name>
<dbReference type="EMBL" id="OZ034817">
    <property type="protein sequence ID" value="CAL1380543.1"/>
    <property type="molecule type" value="Genomic_DNA"/>
</dbReference>
<evidence type="ECO:0000256" key="2">
    <source>
        <dbReference type="SAM" id="MobiDB-lite"/>
    </source>
</evidence>
<gene>
    <name evidence="3" type="ORF">LTRI10_LOCUS21980</name>
</gene>
<dbReference type="Proteomes" id="UP001497516">
    <property type="component" value="Chromosome 4"/>
</dbReference>